<proteinExistence type="predicted"/>
<dbReference type="Proteomes" id="UP001056120">
    <property type="component" value="Linkage Group LG15"/>
</dbReference>
<reference evidence="1 2" key="2">
    <citation type="journal article" date="2022" name="Mol. Ecol. Resour.">
        <title>The genomes of chicory, endive, great burdock and yacon provide insights into Asteraceae paleo-polyploidization history and plant inulin production.</title>
        <authorList>
            <person name="Fan W."/>
            <person name="Wang S."/>
            <person name="Wang H."/>
            <person name="Wang A."/>
            <person name="Jiang F."/>
            <person name="Liu H."/>
            <person name="Zhao H."/>
            <person name="Xu D."/>
            <person name="Zhang Y."/>
        </authorList>
    </citation>
    <scope>NUCLEOTIDE SEQUENCE [LARGE SCALE GENOMIC DNA]</scope>
    <source>
        <strain evidence="2">cv. Yunnan</strain>
        <tissue evidence="1">Leaves</tissue>
    </source>
</reference>
<gene>
    <name evidence="1" type="ORF">L1987_45475</name>
</gene>
<sequence>MVCGNRTSSQQSIFKSVVDGLLSNLSIATPKINGFYAAATAPVVGSNTSTAYAIAQCVETVTPDGCKSCLQEAYVSISSCASDIIIDGRAVDLRCFMRYSGTPFFRNNQTTDITPFLRDGSSSNNGAIILGVDGGVGGLIFLLTLVLLWYLRSTRITPGITRGDHSNCLTDFNSNLQGSLYALIKLQGPKHYSYSDLKKATEDFIDENKLREGGFGDVYKATLDDEEIVAVKKLKMRNGRAKVGFENEILLISHIRHRNLLRLLGWSSDGSSLLLVLEYMPNGSLDKFLWDFGLARFHPEDQSHVITKFAGTLGYTAPEYILYGILSDKVDTFSFGIAWKLYENKKLVKLVDETMDVNQEEEKHMMKIIEIALLCTQSPVSKRPTMSEVVLMLPNDPSLGERQLTKPNFTDYSRRIHIGS</sequence>
<reference evidence="2" key="1">
    <citation type="journal article" date="2022" name="Mol. Ecol. Resour.">
        <title>The genomes of chicory, endive, great burdock and yacon provide insights into Asteraceae palaeo-polyploidization history and plant inulin production.</title>
        <authorList>
            <person name="Fan W."/>
            <person name="Wang S."/>
            <person name="Wang H."/>
            <person name="Wang A."/>
            <person name="Jiang F."/>
            <person name="Liu H."/>
            <person name="Zhao H."/>
            <person name="Xu D."/>
            <person name="Zhang Y."/>
        </authorList>
    </citation>
    <scope>NUCLEOTIDE SEQUENCE [LARGE SCALE GENOMIC DNA]</scope>
    <source>
        <strain evidence="2">cv. Yunnan</strain>
    </source>
</reference>
<accession>A0ACB9FWV7</accession>
<dbReference type="EMBL" id="CM042032">
    <property type="protein sequence ID" value="KAI3775724.1"/>
    <property type="molecule type" value="Genomic_DNA"/>
</dbReference>
<name>A0ACB9FWV7_9ASTR</name>
<comment type="caution">
    <text evidence="1">The sequence shown here is derived from an EMBL/GenBank/DDBJ whole genome shotgun (WGS) entry which is preliminary data.</text>
</comment>
<keyword evidence="2" id="KW-1185">Reference proteome</keyword>
<evidence type="ECO:0000313" key="2">
    <source>
        <dbReference type="Proteomes" id="UP001056120"/>
    </source>
</evidence>
<evidence type="ECO:0000313" key="1">
    <source>
        <dbReference type="EMBL" id="KAI3775724.1"/>
    </source>
</evidence>
<organism evidence="1 2">
    <name type="scientific">Smallanthus sonchifolius</name>
    <dbReference type="NCBI Taxonomy" id="185202"/>
    <lineage>
        <taxon>Eukaryota</taxon>
        <taxon>Viridiplantae</taxon>
        <taxon>Streptophyta</taxon>
        <taxon>Embryophyta</taxon>
        <taxon>Tracheophyta</taxon>
        <taxon>Spermatophyta</taxon>
        <taxon>Magnoliopsida</taxon>
        <taxon>eudicotyledons</taxon>
        <taxon>Gunneridae</taxon>
        <taxon>Pentapetalae</taxon>
        <taxon>asterids</taxon>
        <taxon>campanulids</taxon>
        <taxon>Asterales</taxon>
        <taxon>Asteraceae</taxon>
        <taxon>Asteroideae</taxon>
        <taxon>Heliantheae alliance</taxon>
        <taxon>Millerieae</taxon>
        <taxon>Smallanthus</taxon>
    </lineage>
</organism>
<protein>
    <submittedName>
        <fullName evidence="1">Uncharacterized protein</fullName>
    </submittedName>
</protein>